<proteinExistence type="predicted"/>
<dbReference type="RefSeq" id="WP_369142393.1">
    <property type="nucleotide sequence ID" value="NZ_CP163444.1"/>
</dbReference>
<reference evidence="1" key="1">
    <citation type="submission" date="2024-07" db="EMBL/GenBank/DDBJ databases">
        <authorList>
            <person name="Yu S.T."/>
        </authorList>
    </citation>
    <scope>NUCLEOTIDE SEQUENCE</scope>
    <source>
        <strain evidence="1">R44</strain>
    </source>
</reference>
<protein>
    <submittedName>
        <fullName evidence="1">ATP/GTP-binding protein</fullName>
    </submittedName>
</protein>
<evidence type="ECO:0000313" key="1">
    <source>
        <dbReference type="EMBL" id="XDQ69653.1"/>
    </source>
</evidence>
<dbReference type="EMBL" id="CP163444">
    <property type="protein sequence ID" value="XDQ69653.1"/>
    <property type="molecule type" value="Genomic_DNA"/>
</dbReference>
<dbReference type="SUPFAM" id="SSF52540">
    <property type="entry name" value="P-loop containing nucleoside triphosphate hydrolases"/>
    <property type="match status" value="1"/>
</dbReference>
<name>A0AB39STF9_9ACTN</name>
<sequence>MTRDLRMLFGSNDQELSTDEAFTDRQAQWAHVTAALTEHLRQVSAPGFDVEDLEAPRRNVLHFHGVGGIGKSTLSRKIEAALAGSGRPAHWPEAGPPGVRVVPVRIDLARSAGMDFEQIVLTLRLALTRIGRPLPAFDVALRRYWETVHPGEPLEEYLKRGGLARTFGQALPQQMKSALADVAQALLLPGTIGTVVGEVVGSLVTALRERRQTVRALSGCRRLADLLEAEPDLDALSYYPHLLAWEIARLPGERVVPVVLFDTFEDTGDRTRREMERLLQRVVWLMPNALFVLTGRSRLEWAEDALAGQLDHTGPAAWPDLADPATVVPAPRIAGSPRVPERQVLIGDFSPEDCDGYLARRLTRNSRPLIDAALRQVISDRSHGLPLYLDLAVMRVLQLHRTGRTPTPADFDADFPALISRTLQDLTPDERHVLRSATLFDSFDIPLATKASGLAHEAAALRLTERPFIRHHPFGLWPYHLHALIRSTLRTADDPTDDRWSPTDWQHAAERAFAALGDQWHTDTRDRLLLVGCLRQGLALARDFRLSPGWLTDAAFAYVGDSVWEPITLSAPITTGPEGPERSEGMGAATPADLVVDLLSTLARRQREHRGHTVDKLTRLIDSGLLGDDLTVMAVYYRAKARRDIGHPEASRRDYQHVADHGGRLAAAARRGLAKAAHLAGDFPTAHTAAQQLGWEGRHQRVLGGLYWLQGEPERAAAAYLAGRTEAEEHAVRGEAAHNQAKRALAIAFTDPHLADDELDLAYHLLTGLDLRATTINTEIAALVRDAGHDTVDDRVRTLRAELDIAGLISKLPTLEIAAAFHQAVLDDDQALSGTLGRLREQTRGGMHTYAIDIVHFMAGLPLPDGHAPARWLDDEQTTRSRWRGLVIRRQNLLRTRRSTSG</sequence>
<gene>
    <name evidence="1" type="ORF">AB5J54_03560</name>
</gene>
<accession>A0AB39STF9</accession>
<dbReference type="AlphaFoldDB" id="A0AB39STF9"/>
<dbReference type="InterPro" id="IPR027417">
    <property type="entry name" value="P-loop_NTPase"/>
</dbReference>
<organism evidence="1">
    <name type="scientific">Streptomyces sp. R44</name>
    <dbReference type="NCBI Taxonomy" id="3238633"/>
    <lineage>
        <taxon>Bacteria</taxon>
        <taxon>Bacillati</taxon>
        <taxon>Actinomycetota</taxon>
        <taxon>Actinomycetes</taxon>
        <taxon>Kitasatosporales</taxon>
        <taxon>Streptomycetaceae</taxon>
        <taxon>Streptomyces</taxon>
    </lineage>
</organism>